<evidence type="ECO:0000256" key="3">
    <source>
        <dbReference type="ARBA" id="ARBA00022692"/>
    </source>
</evidence>
<feature type="transmembrane region" description="Helical" evidence="7">
    <location>
        <begin position="130"/>
        <end position="151"/>
    </location>
</feature>
<evidence type="ECO:0000259" key="8">
    <source>
        <dbReference type="PROSITE" id="PS50850"/>
    </source>
</evidence>
<keyword evidence="3 7" id="KW-0812">Transmembrane</keyword>
<dbReference type="PANTHER" id="PTHR43791">
    <property type="entry name" value="PERMEASE-RELATED"/>
    <property type="match status" value="1"/>
</dbReference>
<feature type="transmembrane region" description="Helical" evidence="7">
    <location>
        <begin position="334"/>
        <end position="353"/>
    </location>
</feature>
<evidence type="ECO:0000256" key="2">
    <source>
        <dbReference type="ARBA" id="ARBA00022448"/>
    </source>
</evidence>
<feature type="region of interest" description="Disordered" evidence="6">
    <location>
        <begin position="1"/>
        <end position="24"/>
    </location>
</feature>
<evidence type="ECO:0000313" key="10">
    <source>
        <dbReference type="Proteomes" id="UP001499852"/>
    </source>
</evidence>
<dbReference type="InterPro" id="IPR020846">
    <property type="entry name" value="MFS_dom"/>
</dbReference>
<feature type="domain" description="Major facilitator superfamily (MFS) profile" evidence="8">
    <location>
        <begin position="39"/>
        <end position="465"/>
    </location>
</feature>
<dbReference type="InterPro" id="IPR011701">
    <property type="entry name" value="MFS"/>
</dbReference>
<evidence type="ECO:0000256" key="1">
    <source>
        <dbReference type="ARBA" id="ARBA00004141"/>
    </source>
</evidence>
<evidence type="ECO:0000313" key="9">
    <source>
        <dbReference type="EMBL" id="GAA5140826.1"/>
    </source>
</evidence>
<feature type="transmembrane region" description="Helical" evidence="7">
    <location>
        <begin position="198"/>
        <end position="220"/>
    </location>
</feature>
<evidence type="ECO:0000256" key="6">
    <source>
        <dbReference type="SAM" id="MobiDB-lite"/>
    </source>
</evidence>
<feature type="transmembrane region" description="Helical" evidence="7">
    <location>
        <begin position="388"/>
        <end position="409"/>
    </location>
</feature>
<feature type="transmembrane region" description="Helical" evidence="7">
    <location>
        <begin position="268"/>
        <end position="289"/>
    </location>
</feature>
<feature type="compositionally biased region" description="Polar residues" evidence="6">
    <location>
        <begin position="9"/>
        <end position="18"/>
    </location>
</feature>
<proteinExistence type="predicted"/>
<keyword evidence="4 7" id="KW-1133">Transmembrane helix</keyword>
<dbReference type="Pfam" id="PF07690">
    <property type="entry name" value="MFS_1"/>
    <property type="match status" value="1"/>
</dbReference>
<dbReference type="InterPro" id="IPR036259">
    <property type="entry name" value="MFS_trans_sf"/>
</dbReference>
<accession>A0ABP9P6P6</accession>
<dbReference type="Proteomes" id="UP001499852">
    <property type="component" value="Unassembled WGS sequence"/>
</dbReference>
<organism evidence="9 10">
    <name type="scientific">Prosthecobacter algae</name>
    <dbReference type="NCBI Taxonomy" id="1144682"/>
    <lineage>
        <taxon>Bacteria</taxon>
        <taxon>Pseudomonadati</taxon>
        <taxon>Verrucomicrobiota</taxon>
        <taxon>Verrucomicrobiia</taxon>
        <taxon>Verrucomicrobiales</taxon>
        <taxon>Verrucomicrobiaceae</taxon>
        <taxon>Prosthecobacter</taxon>
    </lineage>
</organism>
<protein>
    <submittedName>
        <fullName evidence="9">MFS transporter</fullName>
    </submittedName>
</protein>
<comment type="caution">
    <text evidence="9">The sequence shown here is derived from an EMBL/GenBank/DDBJ whole genome shotgun (WGS) entry which is preliminary data.</text>
</comment>
<comment type="subcellular location">
    <subcellularLocation>
        <location evidence="1">Membrane</location>
        <topology evidence="1">Multi-pass membrane protein</topology>
    </subcellularLocation>
</comment>
<reference evidence="10" key="1">
    <citation type="journal article" date="2019" name="Int. J. Syst. Evol. Microbiol.">
        <title>The Global Catalogue of Microorganisms (GCM) 10K type strain sequencing project: providing services to taxonomists for standard genome sequencing and annotation.</title>
        <authorList>
            <consortium name="The Broad Institute Genomics Platform"/>
            <consortium name="The Broad Institute Genome Sequencing Center for Infectious Disease"/>
            <person name="Wu L."/>
            <person name="Ma J."/>
        </authorList>
    </citation>
    <scope>NUCLEOTIDE SEQUENCE [LARGE SCALE GENOMIC DNA]</scope>
    <source>
        <strain evidence="10">JCM 18053</strain>
    </source>
</reference>
<gene>
    <name evidence="9" type="ORF">GCM10023213_24010</name>
</gene>
<feature type="transmembrane region" description="Helical" evidence="7">
    <location>
        <begin position="163"/>
        <end position="186"/>
    </location>
</feature>
<evidence type="ECO:0000256" key="5">
    <source>
        <dbReference type="ARBA" id="ARBA00023136"/>
    </source>
</evidence>
<feature type="transmembrane region" description="Helical" evidence="7">
    <location>
        <begin position="359"/>
        <end position="381"/>
    </location>
</feature>
<feature type="transmembrane region" description="Helical" evidence="7">
    <location>
        <begin position="441"/>
        <end position="460"/>
    </location>
</feature>
<keyword evidence="10" id="KW-1185">Reference proteome</keyword>
<dbReference type="PROSITE" id="PS50850">
    <property type="entry name" value="MFS"/>
    <property type="match status" value="1"/>
</dbReference>
<keyword evidence="2" id="KW-0813">Transport</keyword>
<keyword evidence="5 7" id="KW-0472">Membrane</keyword>
<dbReference type="EMBL" id="BAABIA010000004">
    <property type="protein sequence ID" value="GAA5140826.1"/>
    <property type="molecule type" value="Genomic_DNA"/>
</dbReference>
<name>A0ABP9P6P6_9BACT</name>
<evidence type="ECO:0000256" key="7">
    <source>
        <dbReference type="SAM" id="Phobius"/>
    </source>
</evidence>
<feature type="transmembrane region" description="Helical" evidence="7">
    <location>
        <begin position="105"/>
        <end position="124"/>
    </location>
</feature>
<dbReference type="Gene3D" id="1.20.1250.20">
    <property type="entry name" value="MFS general substrate transporter like domains"/>
    <property type="match status" value="2"/>
</dbReference>
<dbReference type="CDD" id="cd17319">
    <property type="entry name" value="MFS_ExuT_GudP_like"/>
    <property type="match status" value="1"/>
</dbReference>
<dbReference type="PANTHER" id="PTHR43791:SF36">
    <property type="entry name" value="TRANSPORTER, PUTATIVE (AFU_ORTHOLOGUE AFUA_6G08340)-RELATED"/>
    <property type="match status" value="1"/>
</dbReference>
<feature type="transmembrane region" description="Helical" evidence="7">
    <location>
        <begin position="35"/>
        <end position="53"/>
    </location>
</feature>
<feature type="transmembrane region" description="Helical" evidence="7">
    <location>
        <begin position="73"/>
        <end position="93"/>
    </location>
</feature>
<feature type="transmembrane region" description="Helical" evidence="7">
    <location>
        <begin position="304"/>
        <end position="322"/>
    </location>
</feature>
<dbReference type="SUPFAM" id="SSF103473">
    <property type="entry name" value="MFS general substrate transporter"/>
    <property type="match status" value="1"/>
</dbReference>
<evidence type="ECO:0000256" key="4">
    <source>
        <dbReference type="ARBA" id="ARBA00022989"/>
    </source>
</evidence>
<sequence length="471" mass="51297">MKEKDSSGRFDQSINSHSMIPESPSPQEAAVYRKVTWRLIPLLFSCYILAYIDRVNVGFAKLSMKTEAWFTDAVFATGAGIFFLGYFFFEVPGNVILHRVGARIWIARIMIGWGFVSGAMAFSYSETSFYALRFLLGVAEAGFFPGIILYLTYWYPRRRQAHMVALFMTAIAVSGVIGSPLSGWLLKITDGWHGLPAWKWLFILEAIPTVLLGIAVPFLLSDRPAKAKWLTPQERDLLESNLAADEKAKAAEGHGIQGLLGAFKSSKIWICCGIYFGAIVGLYGTSFWLPQIIKDTLTQDEFKVGLYSMIPWGCAAIGMVLVGRHSDRTGERRWHIGLSSTVAAIAFSLSGLPGLPAPLVLAMMAVALTGVMSSISCFWTLPTAMLSGTAAAVGIAGINSIGNLAGFVGPKLIDWLKTPTPNFLLPKGLVQWALENAGHQLAMNGVAAFLAMSGILAIFFTRPIKAQAPRP</sequence>